<gene>
    <name evidence="1" type="ordered locus">XOO1494</name>
</gene>
<evidence type="ECO:0000313" key="1">
    <source>
        <dbReference type="EMBL" id="AAW74748.1"/>
    </source>
</evidence>
<keyword evidence="2" id="KW-1185">Reference proteome</keyword>
<organism evidence="1 2">
    <name type="scientific">Xanthomonas oryzae pv. oryzae (strain KACC10331 / KXO85)</name>
    <dbReference type="NCBI Taxonomy" id="291331"/>
    <lineage>
        <taxon>Bacteria</taxon>
        <taxon>Pseudomonadati</taxon>
        <taxon>Pseudomonadota</taxon>
        <taxon>Gammaproteobacteria</taxon>
        <taxon>Lysobacterales</taxon>
        <taxon>Lysobacteraceae</taxon>
        <taxon>Xanthomonas</taxon>
    </lineage>
</organism>
<protein>
    <submittedName>
        <fullName evidence="1">IS1479 transposase</fullName>
    </submittedName>
</protein>
<evidence type="ECO:0000313" key="2">
    <source>
        <dbReference type="Proteomes" id="UP000006735"/>
    </source>
</evidence>
<dbReference type="AlphaFoldDB" id="Q5H2S3"/>
<name>Q5H2S3_XANOR</name>
<dbReference type="STRING" id="291331.XOO1494"/>
<accession>Q5H2S3</accession>
<dbReference type="HOGENOM" id="CLU_3406134_0_0_6"/>
<sequence length="30" mass="3461">MADRARDPEMHQTKKGNQWYFGMKAHIVGG</sequence>
<dbReference type="EMBL" id="AE013598">
    <property type="protein sequence ID" value="AAW74748.1"/>
    <property type="molecule type" value="Genomic_DNA"/>
</dbReference>
<reference evidence="1 2" key="1">
    <citation type="journal article" date="2005" name="Nucleic Acids Res.">
        <title>The genome sequence of Xanthomonas oryzae pathovar oryzae KACC10331, the bacterial blight pathogen of rice.</title>
        <authorList>
            <person name="Lee B.M."/>
            <person name="Park Y.J."/>
            <person name="Park D.S."/>
            <person name="Kang H.W."/>
            <person name="Kim J.G."/>
            <person name="Song E.S."/>
            <person name="Park I.C."/>
            <person name="Yoon U.H."/>
            <person name="Hahn J.H."/>
            <person name="Koo B.S."/>
            <person name="Lee G.B."/>
            <person name="Kim H."/>
            <person name="Park H.S."/>
            <person name="Yoon K.O."/>
            <person name="Kim J.H."/>
            <person name="Jung C.H."/>
            <person name="Koh N.H."/>
            <person name="Seo J.S."/>
            <person name="Go S.J."/>
        </authorList>
    </citation>
    <scope>NUCLEOTIDE SEQUENCE [LARGE SCALE GENOMIC DNA]</scope>
    <source>
        <strain evidence="2">KACC10331 / KXO85</strain>
    </source>
</reference>
<dbReference type="KEGG" id="xoo:XOO1494"/>
<proteinExistence type="predicted"/>
<dbReference type="Proteomes" id="UP000006735">
    <property type="component" value="Chromosome"/>
</dbReference>